<sequence>MDIKKLLGLRPKAQTAEAIRAAIAAAEEGRSAALVRIAELEAGRGNLLLNGEVRAVENGERDLAEARAEAERCEVVATALRPTLEQAINREKAEEMARLRDEVVSLSAAFVTFWREKYPALATQIRDGAMLEARAVQKLNELAEMTVMHPAAQAVGDISLPPQPADLIFPGDPSNAGGGVTSRISMPHPDGRIDAVGSPRAFLPLPRGGH</sequence>
<dbReference type="EMBL" id="JACIJD010000019">
    <property type="protein sequence ID" value="MBB5695521.1"/>
    <property type="molecule type" value="Genomic_DNA"/>
</dbReference>
<dbReference type="AlphaFoldDB" id="A0A840YGT6"/>
<feature type="region of interest" description="Disordered" evidence="2">
    <location>
        <begin position="188"/>
        <end position="210"/>
    </location>
</feature>
<evidence type="ECO:0000313" key="3">
    <source>
        <dbReference type="EMBL" id="MBB5695521.1"/>
    </source>
</evidence>
<evidence type="ECO:0000256" key="1">
    <source>
        <dbReference type="SAM" id="Coils"/>
    </source>
</evidence>
<proteinExistence type="predicted"/>
<organism evidence="3 4">
    <name type="scientific">Muricoccus pecuniae</name>
    <dbReference type="NCBI Taxonomy" id="693023"/>
    <lineage>
        <taxon>Bacteria</taxon>
        <taxon>Pseudomonadati</taxon>
        <taxon>Pseudomonadota</taxon>
        <taxon>Alphaproteobacteria</taxon>
        <taxon>Acetobacterales</taxon>
        <taxon>Roseomonadaceae</taxon>
        <taxon>Muricoccus</taxon>
    </lineage>
</organism>
<feature type="coiled-coil region" evidence="1">
    <location>
        <begin position="49"/>
        <end position="109"/>
    </location>
</feature>
<dbReference type="Proteomes" id="UP000580654">
    <property type="component" value="Unassembled WGS sequence"/>
</dbReference>
<protein>
    <submittedName>
        <fullName evidence="3">Uncharacterized protein</fullName>
    </submittedName>
</protein>
<reference evidence="3 4" key="1">
    <citation type="submission" date="2020-08" db="EMBL/GenBank/DDBJ databases">
        <title>Genomic Encyclopedia of Type Strains, Phase IV (KMG-IV): sequencing the most valuable type-strain genomes for metagenomic binning, comparative biology and taxonomic classification.</title>
        <authorList>
            <person name="Goeker M."/>
        </authorList>
    </citation>
    <scope>NUCLEOTIDE SEQUENCE [LARGE SCALE GENOMIC DNA]</scope>
    <source>
        <strain evidence="3 4">DSM 25622</strain>
    </source>
</reference>
<evidence type="ECO:0000256" key="2">
    <source>
        <dbReference type="SAM" id="MobiDB-lite"/>
    </source>
</evidence>
<dbReference type="RefSeq" id="WP_184520720.1">
    <property type="nucleotide sequence ID" value="NZ_JACIJD010000019.1"/>
</dbReference>
<accession>A0A840YGT6</accession>
<keyword evidence="4" id="KW-1185">Reference proteome</keyword>
<name>A0A840YGT6_9PROT</name>
<keyword evidence="1" id="KW-0175">Coiled coil</keyword>
<gene>
    <name evidence="3" type="ORF">FHS87_003580</name>
</gene>
<evidence type="ECO:0000313" key="4">
    <source>
        <dbReference type="Proteomes" id="UP000580654"/>
    </source>
</evidence>
<comment type="caution">
    <text evidence="3">The sequence shown here is derived from an EMBL/GenBank/DDBJ whole genome shotgun (WGS) entry which is preliminary data.</text>
</comment>